<comment type="caution">
    <text evidence="2">The sequence shown here is derived from an EMBL/GenBank/DDBJ whole genome shotgun (WGS) entry which is preliminary data.</text>
</comment>
<protein>
    <submittedName>
        <fullName evidence="2">Uncharacterized protein</fullName>
    </submittedName>
</protein>
<keyword evidence="3" id="KW-1185">Reference proteome</keyword>
<evidence type="ECO:0000313" key="3">
    <source>
        <dbReference type="Proteomes" id="UP001381693"/>
    </source>
</evidence>
<feature type="region of interest" description="Disordered" evidence="1">
    <location>
        <begin position="1"/>
        <end position="45"/>
    </location>
</feature>
<evidence type="ECO:0000256" key="1">
    <source>
        <dbReference type="SAM" id="MobiDB-lite"/>
    </source>
</evidence>
<accession>A0AAN8X1X0</accession>
<name>A0AAN8X1X0_HALRR</name>
<evidence type="ECO:0000313" key="2">
    <source>
        <dbReference type="EMBL" id="KAK7074987.1"/>
    </source>
</evidence>
<gene>
    <name evidence="2" type="ORF">SK128_013212</name>
</gene>
<proteinExistence type="predicted"/>
<sequence length="95" mass="11455">MIQTQQQRNNQKRLLPRKCLQQRFPQPKSPQHQQRRHPQPRKFPQPLRQLLRLTPQPYLQQLYHQLNYQQQHQLPSLPHPVDGTLMLLASLGVWS</sequence>
<dbReference type="Proteomes" id="UP001381693">
    <property type="component" value="Unassembled WGS sequence"/>
</dbReference>
<organism evidence="2 3">
    <name type="scientific">Halocaridina rubra</name>
    <name type="common">Hawaiian red shrimp</name>
    <dbReference type="NCBI Taxonomy" id="373956"/>
    <lineage>
        <taxon>Eukaryota</taxon>
        <taxon>Metazoa</taxon>
        <taxon>Ecdysozoa</taxon>
        <taxon>Arthropoda</taxon>
        <taxon>Crustacea</taxon>
        <taxon>Multicrustacea</taxon>
        <taxon>Malacostraca</taxon>
        <taxon>Eumalacostraca</taxon>
        <taxon>Eucarida</taxon>
        <taxon>Decapoda</taxon>
        <taxon>Pleocyemata</taxon>
        <taxon>Caridea</taxon>
        <taxon>Atyoidea</taxon>
        <taxon>Atyidae</taxon>
        <taxon>Halocaridina</taxon>
    </lineage>
</organism>
<reference evidence="2 3" key="1">
    <citation type="submission" date="2023-11" db="EMBL/GenBank/DDBJ databases">
        <title>Halocaridina rubra genome assembly.</title>
        <authorList>
            <person name="Smith C."/>
        </authorList>
    </citation>
    <scope>NUCLEOTIDE SEQUENCE [LARGE SCALE GENOMIC DNA]</scope>
    <source>
        <strain evidence="2">EP-1</strain>
        <tissue evidence="2">Whole</tissue>
    </source>
</reference>
<dbReference type="AlphaFoldDB" id="A0AAN8X1X0"/>
<dbReference type="EMBL" id="JAXCGZ010011396">
    <property type="protein sequence ID" value="KAK7074987.1"/>
    <property type="molecule type" value="Genomic_DNA"/>
</dbReference>